<organism evidence="2">
    <name type="scientific">Perkinsus marinus (strain ATCC 50983 / TXsc)</name>
    <dbReference type="NCBI Taxonomy" id="423536"/>
    <lineage>
        <taxon>Eukaryota</taxon>
        <taxon>Sar</taxon>
        <taxon>Alveolata</taxon>
        <taxon>Perkinsozoa</taxon>
        <taxon>Perkinsea</taxon>
        <taxon>Perkinsida</taxon>
        <taxon>Perkinsidae</taxon>
        <taxon>Perkinsus</taxon>
    </lineage>
</organism>
<dbReference type="RefSeq" id="XP_002786439.1">
    <property type="nucleotide sequence ID" value="XM_002786393.1"/>
</dbReference>
<evidence type="ECO:0000313" key="1">
    <source>
        <dbReference type="EMBL" id="EER18235.1"/>
    </source>
</evidence>
<name>C5KAQ9_PERM5</name>
<evidence type="ECO:0000313" key="2">
    <source>
        <dbReference type="Proteomes" id="UP000007800"/>
    </source>
</evidence>
<reference evidence="1 2" key="1">
    <citation type="submission" date="2008-07" db="EMBL/GenBank/DDBJ databases">
        <authorList>
            <person name="El-Sayed N."/>
            <person name="Caler E."/>
            <person name="Inman J."/>
            <person name="Amedeo P."/>
            <person name="Hass B."/>
            <person name="Wortman J."/>
        </authorList>
    </citation>
    <scope>NUCLEOTIDE SEQUENCE [LARGE SCALE GENOMIC DNA]</scope>
    <source>
        <strain evidence="2">ATCC 50983 / TXsc</strain>
    </source>
</reference>
<proteinExistence type="predicted"/>
<dbReference type="GeneID" id="9048889"/>
<dbReference type="InParanoid" id="C5KAQ9"/>
<gene>
    <name evidence="1" type="ORF">Pmar_PMAR005140</name>
</gene>
<dbReference type="AlphaFoldDB" id="C5KAQ9"/>
<accession>C5KAQ9</accession>
<sequence>MIIQMTTKTTKARPSREAATIATVQICTYCKMPELEPRQLVYDELNGSSISGRYWPMRTTSSDENIVIAAG</sequence>
<keyword evidence="2" id="KW-1185">Reference proteome</keyword>
<dbReference type="EMBL" id="GG671811">
    <property type="protein sequence ID" value="EER18235.1"/>
    <property type="molecule type" value="Genomic_DNA"/>
</dbReference>
<dbReference type="Proteomes" id="UP000007800">
    <property type="component" value="Unassembled WGS sequence"/>
</dbReference>
<protein>
    <submittedName>
        <fullName evidence="1">Uncharacterized protein</fullName>
    </submittedName>
</protein>